<keyword evidence="15" id="KW-1185">Reference proteome</keyword>
<evidence type="ECO:0000256" key="2">
    <source>
        <dbReference type="ARBA" id="ARBA00022515"/>
    </source>
</evidence>
<keyword evidence="7" id="KW-0067">ATP-binding</keyword>
<comment type="catalytic activity">
    <reaction evidence="11">
        <text>ATP + H2O = ADP + phosphate + H(+)</text>
        <dbReference type="Rhea" id="RHEA:13065"/>
        <dbReference type="ChEBI" id="CHEBI:15377"/>
        <dbReference type="ChEBI" id="CHEBI:15378"/>
        <dbReference type="ChEBI" id="CHEBI:30616"/>
        <dbReference type="ChEBI" id="CHEBI:43474"/>
        <dbReference type="ChEBI" id="CHEBI:456216"/>
        <dbReference type="EC" id="5.6.2.3"/>
    </reaction>
</comment>
<dbReference type="InterPro" id="IPR007694">
    <property type="entry name" value="DNA_helicase_DnaB-like_C"/>
</dbReference>
<dbReference type="PANTHER" id="PTHR30153">
    <property type="entry name" value="REPLICATIVE DNA HELICASE DNAB"/>
    <property type="match status" value="1"/>
</dbReference>
<dbReference type="GO" id="GO:0016787">
    <property type="term" value="F:hydrolase activity"/>
    <property type="evidence" value="ECO:0007669"/>
    <property type="project" value="UniProtKB-KW"/>
</dbReference>
<dbReference type="OrthoDB" id="6472549at2"/>
<evidence type="ECO:0000256" key="11">
    <source>
        <dbReference type="ARBA" id="ARBA00048954"/>
    </source>
</evidence>
<evidence type="ECO:0000313" key="14">
    <source>
        <dbReference type="EMBL" id="AHG75411.1"/>
    </source>
</evidence>
<evidence type="ECO:0000256" key="5">
    <source>
        <dbReference type="ARBA" id="ARBA00022801"/>
    </source>
</evidence>
<dbReference type="PANTHER" id="PTHR30153:SF2">
    <property type="entry name" value="REPLICATIVE DNA HELICASE"/>
    <property type="match status" value="1"/>
</dbReference>
<keyword evidence="2" id="KW-0639">Primosome</keyword>
<reference evidence="14 15" key="1">
    <citation type="submission" date="2013-12" db="EMBL/GenBank/DDBJ databases">
        <title>Annotation of the Mannheimia varigena USDA-ARS-USMARC-1296 complete genome.</title>
        <authorList>
            <person name="Harhay G.P."/>
            <person name="Clawson M.L."/>
            <person name="Murray R.W."/>
            <person name="Lubbers B.V."/>
            <person name="Heaton M.P."/>
            <person name="Chitko-Mckown C.G."/>
            <person name="Harhay D.M."/>
            <person name="Smith T.P.L."/>
        </authorList>
    </citation>
    <scope>NUCLEOTIDE SEQUENCE [LARGE SCALE GENOMIC DNA]</scope>
    <source>
        <strain evidence="14 15">USDA-ARS-USMARC-1296</strain>
    </source>
</reference>
<evidence type="ECO:0000256" key="7">
    <source>
        <dbReference type="ARBA" id="ARBA00022840"/>
    </source>
</evidence>
<dbReference type="eggNOG" id="COG0305">
    <property type="taxonomic scope" value="Bacteria"/>
</dbReference>
<dbReference type="InterPro" id="IPR036185">
    <property type="entry name" value="DNA_heli_DnaB-like_N_sf"/>
</dbReference>
<dbReference type="Pfam" id="PF00772">
    <property type="entry name" value="DnaB"/>
    <property type="match status" value="1"/>
</dbReference>
<dbReference type="GO" id="GO:0005524">
    <property type="term" value="F:ATP binding"/>
    <property type="evidence" value="ECO:0007669"/>
    <property type="project" value="UniProtKB-KW"/>
</dbReference>
<evidence type="ECO:0000256" key="6">
    <source>
        <dbReference type="ARBA" id="ARBA00022806"/>
    </source>
</evidence>
<evidence type="ECO:0000313" key="15">
    <source>
        <dbReference type="Proteomes" id="UP000066995"/>
    </source>
</evidence>
<dbReference type="KEGG" id="mvi:X808_8880"/>
<evidence type="ECO:0000256" key="12">
    <source>
        <dbReference type="SAM" id="MobiDB-lite"/>
    </source>
</evidence>
<dbReference type="SUPFAM" id="SSF52540">
    <property type="entry name" value="P-loop containing nucleoside triphosphate hydrolases"/>
    <property type="match status" value="1"/>
</dbReference>
<dbReference type="PROSITE" id="PS51199">
    <property type="entry name" value="SF4_HELICASE"/>
    <property type="match status" value="1"/>
</dbReference>
<dbReference type="EC" id="5.6.2.3" evidence="10"/>
<comment type="similarity">
    <text evidence="1">Belongs to the helicase family. DnaB subfamily.</text>
</comment>
<dbReference type="SUPFAM" id="SSF48024">
    <property type="entry name" value="N-terminal domain of DnaB helicase"/>
    <property type="match status" value="1"/>
</dbReference>
<dbReference type="GO" id="GO:0006269">
    <property type="term" value="P:DNA replication, synthesis of primer"/>
    <property type="evidence" value="ECO:0007669"/>
    <property type="project" value="UniProtKB-KW"/>
</dbReference>
<name>W0QA41_9PAST</name>
<gene>
    <name evidence="14" type="ORF">X808_8880</name>
</gene>
<evidence type="ECO:0000256" key="1">
    <source>
        <dbReference type="ARBA" id="ARBA00008428"/>
    </source>
</evidence>
<keyword evidence="5" id="KW-0378">Hydrolase</keyword>
<dbReference type="RefSeq" id="WP_025217142.1">
    <property type="nucleotide sequence ID" value="NZ_CP006943.1"/>
</dbReference>
<dbReference type="Gene3D" id="1.10.860.10">
    <property type="entry name" value="DNAb Helicase, Chain A"/>
    <property type="match status" value="1"/>
</dbReference>
<evidence type="ECO:0000256" key="10">
    <source>
        <dbReference type="ARBA" id="ARBA00044969"/>
    </source>
</evidence>
<dbReference type="STRING" id="1433287.X808_8880"/>
<accession>W0QA41</accession>
<keyword evidence="8" id="KW-0238">DNA-binding</keyword>
<dbReference type="GO" id="GO:0043139">
    <property type="term" value="F:5'-3' DNA helicase activity"/>
    <property type="evidence" value="ECO:0007669"/>
    <property type="project" value="UniProtKB-EC"/>
</dbReference>
<feature type="region of interest" description="Disordered" evidence="12">
    <location>
        <begin position="448"/>
        <end position="472"/>
    </location>
</feature>
<evidence type="ECO:0000256" key="9">
    <source>
        <dbReference type="ARBA" id="ARBA00023235"/>
    </source>
</evidence>
<organism evidence="14 15">
    <name type="scientific">Mannheimia varigena USDA-ARS-USMARC-1296</name>
    <dbReference type="NCBI Taxonomy" id="1433287"/>
    <lineage>
        <taxon>Bacteria</taxon>
        <taxon>Pseudomonadati</taxon>
        <taxon>Pseudomonadota</taxon>
        <taxon>Gammaproteobacteria</taxon>
        <taxon>Pasteurellales</taxon>
        <taxon>Pasteurellaceae</taxon>
        <taxon>Mannheimia</taxon>
    </lineage>
</organism>
<sequence>MQGFITPHNLDAEVAVLGGLLFGIDNEASESVLQTLKPESFYNFAHKEIFKTIREIFAKNQPVDLLTVDSNLKAKGILDDVGGFAYLAELTKNTPSRANIKAYAQIVKDEAVKRFAIAKLNECERLMYENSALTAEERLDAVSRLMSEISDHSKSGKVGGLRASRDVALEYLGELQRYHTEPETAKGLGSGLDDLDRLIGVKGLVKQSLAVVGARPKCGKTAFYAMVATNCVMQDKKTALLFSLEMNAKQLFERMIGKQMNLNTLSLYDRNIPQYQRDEIEAKLAQGVAELVDSDLMLIDDTPNVSIAHIRNECRRIKRERGEIGLIAVDYLTLMKAEKAERNDLAYGNLTKDLKNLAREMDCVVLLLTQLNRKLEDRADKRPYPSDSRDTGQIEQECDYWFGIYKESVYNEKADKSLTEIHLRLNRHGEGGGMVYCDQRWGNMFPCDQEDGERRSQIGKPEPKSNRKSKDF</sequence>
<proteinExistence type="inferred from homology"/>
<dbReference type="InterPro" id="IPR016136">
    <property type="entry name" value="DNA_helicase_N/primase_C"/>
</dbReference>
<keyword evidence="9" id="KW-0413">Isomerase</keyword>
<evidence type="ECO:0000256" key="3">
    <source>
        <dbReference type="ARBA" id="ARBA00022705"/>
    </source>
</evidence>
<evidence type="ECO:0000259" key="13">
    <source>
        <dbReference type="PROSITE" id="PS51199"/>
    </source>
</evidence>
<dbReference type="Pfam" id="PF03796">
    <property type="entry name" value="DnaB_C"/>
    <property type="match status" value="1"/>
</dbReference>
<dbReference type="GO" id="GO:1990077">
    <property type="term" value="C:primosome complex"/>
    <property type="evidence" value="ECO:0007669"/>
    <property type="project" value="UniProtKB-KW"/>
</dbReference>
<dbReference type="InterPro" id="IPR027417">
    <property type="entry name" value="P-loop_NTPase"/>
</dbReference>
<evidence type="ECO:0000256" key="4">
    <source>
        <dbReference type="ARBA" id="ARBA00022741"/>
    </source>
</evidence>
<keyword evidence="6" id="KW-0347">Helicase</keyword>
<dbReference type="InterPro" id="IPR007693">
    <property type="entry name" value="DNA_helicase_DnaB-like_N"/>
</dbReference>
<dbReference type="EMBL" id="CP006943">
    <property type="protein sequence ID" value="AHG75411.1"/>
    <property type="molecule type" value="Genomic_DNA"/>
</dbReference>
<feature type="compositionally biased region" description="Basic and acidic residues" evidence="12">
    <location>
        <begin position="452"/>
        <end position="472"/>
    </location>
</feature>
<protein>
    <recommendedName>
        <fullName evidence="10">DNA 5'-3' helicase</fullName>
        <ecNumber evidence="10">5.6.2.3</ecNumber>
    </recommendedName>
</protein>
<evidence type="ECO:0000256" key="8">
    <source>
        <dbReference type="ARBA" id="ARBA00023125"/>
    </source>
</evidence>
<keyword evidence="3" id="KW-0235">DNA replication</keyword>
<dbReference type="Gene3D" id="3.40.50.300">
    <property type="entry name" value="P-loop containing nucleotide triphosphate hydrolases"/>
    <property type="match status" value="1"/>
</dbReference>
<dbReference type="GO" id="GO:0005829">
    <property type="term" value="C:cytosol"/>
    <property type="evidence" value="ECO:0007669"/>
    <property type="project" value="TreeGrafter"/>
</dbReference>
<dbReference type="Proteomes" id="UP000066995">
    <property type="component" value="Chromosome"/>
</dbReference>
<keyword evidence="4" id="KW-0547">Nucleotide-binding</keyword>
<dbReference type="PATRIC" id="fig|1433287.3.peg.885"/>
<feature type="domain" description="SF4 helicase" evidence="13">
    <location>
        <begin position="181"/>
        <end position="455"/>
    </location>
</feature>
<dbReference type="AlphaFoldDB" id="W0QA41"/>
<dbReference type="HOGENOM" id="CLU_005373_0_3_6"/>
<dbReference type="GO" id="GO:0003677">
    <property type="term" value="F:DNA binding"/>
    <property type="evidence" value="ECO:0007669"/>
    <property type="project" value="UniProtKB-KW"/>
</dbReference>